<reference evidence="3 4" key="1">
    <citation type="submission" date="2016-03" db="EMBL/GenBank/DDBJ databases">
        <authorList>
            <person name="Devillers H."/>
        </authorList>
    </citation>
    <scope>NUCLEOTIDE SEQUENCE [LARGE SCALE GENOMIC DNA]</scope>
    <source>
        <strain evidence="3">CBS 11717</strain>
    </source>
</reference>
<dbReference type="GO" id="GO:0060963">
    <property type="term" value="P:positive regulation of ribosomal protein gene transcription by RNA polymerase II"/>
    <property type="evidence" value="ECO:0007669"/>
    <property type="project" value="TreeGrafter"/>
</dbReference>
<feature type="compositionally biased region" description="Polar residues" evidence="1">
    <location>
        <begin position="224"/>
        <end position="242"/>
    </location>
</feature>
<dbReference type="InterPro" id="IPR022210">
    <property type="entry name" value="TF_GCR1-like"/>
</dbReference>
<dbReference type="AlphaFoldDB" id="A0A1G4JKP3"/>
<accession>A0A1G4JKP3</accession>
<feature type="region of interest" description="Disordered" evidence="1">
    <location>
        <begin position="210"/>
        <end position="256"/>
    </location>
</feature>
<dbReference type="PANTHER" id="PTHR37784">
    <property type="entry name" value="PROTEIN MSN1"/>
    <property type="match status" value="1"/>
</dbReference>
<evidence type="ECO:0000313" key="4">
    <source>
        <dbReference type="Proteomes" id="UP000191024"/>
    </source>
</evidence>
<dbReference type="Proteomes" id="UP000191024">
    <property type="component" value="Chromosome E"/>
</dbReference>
<dbReference type="OrthoDB" id="428577at2759"/>
<feature type="region of interest" description="Disordered" evidence="1">
    <location>
        <begin position="173"/>
        <end position="198"/>
    </location>
</feature>
<dbReference type="STRING" id="1230905.A0A1G4JKP3"/>
<dbReference type="EMBL" id="LT598465">
    <property type="protein sequence ID" value="SCU91079.1"/>
    <property type="molecule type" value="Genomic_DNA"/>
</dbReference>
<dbReference type="GO" id="GO:0000981">
    <property type="term" value="F:DNA-binding transcription factor activity, RNA polymerase II-specific"/>
    <property type="evidence" value="ECO:0007669"/>
    <property type="project" value="TreeGrafter"/>
</dbReference>
<sequence>MDDHDSLVSRMSDMEHQMAMYEKLFQTFSAKLDHHFKKYDMIINSQQQQISALNSVLQMVLNDQHRYAGIIKDKLLDSLAGVTAASPSPSVLAQQQISKEERHQNRDRPYMYMCESGLNQNPGEPLQYSKGVQSMFDNIISPQSLTTTPNHPNNPTFKAFPADITKEFVPDLADNSDALPEARNKHRTARENTEPDTTDFVASQILGKRVFESDPATNAPPRGSSPSLMSESGPVDTSTHVVPSSDKTDIKEESYYTSGGQKRKRKIFAGEFRFLCSPQSVMEVWKEYSEGFAGQPSLKEMELMYQTAWRRDPGMSKKFFRRKALCRAIERGLAAGYSLKEVIEMLETHRKTHCSNGQKQPIGWLCRHSNIPEMFK</sequence>
<gene>
    <name evidence="3" type="ORF">LAMI_0E04654G</name>
</gene>
<dbReference type="InterPro" id="IPR052146">
    <property type="entry name" value="HOT1"/>
</dbReference>
<evidence type="ECO:0000256" key="1">
    <source>
        <dbReference type="SAM" id="MobiDB-lite"/>
    </source>
</evidence>
<dbReference type="Pfam" id="PF12550">
    <property type="entry name" value="GCR1_C"/>
    <property type="match status" value="1"/>
</dbReference>
<dbReference type="PANTHER" id="PTHR37784:SF8">
    <property type="entry name" value="PROTEIN MSN1"/>
    <property type="match status" value="1"/>
</dbReference>
<evidence type="ECO:0000313" key="3">
    <source>
        <dbReference type="EMBL" id="SCU91079.1"/>
    </source>
</evidence>
<evidence type="ECO:0000259" key="2">
    <source>
        <dbReference type="Pfam" id="PF12550"/>
    </source>
</evidence>
<protein>
    <submittedName>
        <fullName evidence="3">LAMI_0E04654g1_1</fullName>
    </submittedName>
</protein>
<dbReference type="GO" id="GO:0000978">
    <property type="term" value="F:RNA polymerase II cis-regulatory region sequence-specific DNA binding"/>
    <property type="evidence" value="ECO:0007669"/>
    <property type="project" value="TreeGrafter"/>
</dbReference>
<feature type="domain" description="Transcription activator GCR1-like" evidence="2">
    <location>
        <begin position="272"/>
        <end position="350"/>
    </location>
</feature>
<organism evidence="3 4">
    <name type="scientific">Lachancea mirantina</name>
    <dbReference type="NCBI Taxonomy" id="1230905"/>
    <lineage>
        <taxon>Eukaryota</taxon>
        <taxon>Fungi</taxon>
        <taxon>Dikarya</taxon>
        <taxon>Ascomycota</taxon>
        <taxon>Saccharomycotina</taxon>
        <taxon>Saccharomycetes</taxon>
        <taxon>Saccharomycetales</taxon>
        <taxon>Saccharomycetaceae</taxon>
        <taxon>Lachancea</taxon>
    </lineage>
</organism>
<name>A0A1G4JKP3_9SACH</name>
<keyword evidence="4" id="KW-1185">Reference proteome</keyword>
<proteinExistence type="predicted"/>